<dbReference type="EnsemblBacteria" id="ABD40829">
    <property type="protein sequence ID" value="ABD40829"/>
    <property type="gene ID" value="Mhun_1080"/>
</dbReference>
<dbReference type="GeneID" id="3925053"/>
<dbReference type="PANTHER" id="PTHR32182">
    <property type="entry name" value="DNA REPLICATION AND REPAIR PROTEIN RECF"/>
    <property type="match status" value="1"/>
</dbReference>
<protein>
    <recommendedName>
        <fullName evidence="1">ATPase AAA-type core domain-containing protein</fullName>
    </recommendedName>
</protein>
<dbReference type="GO" id="GO:0000731">
    <property type="term" value="P:DNA synthesis involved in DNA repair"/>
    <property type="evidence" value="ECO:0007669"/>
    <property type="project" value="TreeGrafter"/>
</dbReference>
<dbReference type="RefSeq" id="WP_011448107.1">
    <property type="nucleotide sequence ID" value="NC_007796.1"/>
</dbReference>
<evidence type="ECO:0000313" key="2">
    <source>
        <dbReference type="EMBL" id="ABD40829.1"/>
    </source>
</evidence>
<dbReference type="SUPFAM" id="SSF52540">
    <property type="entry name" value="P-loop containing nucleoside triphosphate hydrolases"/>
    <property type="match status" value="1"/>
</dbReference>
<proteinExistence type="predicted"/>
<reference evidence="3" key="1">
    <citation type="journal article" date="2016" name="Stand. Genomic Sci.">
        <title>Complete genome sequence of Methanospirillum hungatei type strain JF1.</title>
        <authorList>
            <person name="Gunsalus R.P."/>
            <person name="Cook L.E."/>
            <person name="Crable B."/>
            <person name="Rohlin L."/>
            <person name="McDonald E."/>
            <person name="Mouttaki H."/>
            <person name="Sieber J.R."/>
            <person name="Poweleit N."/>
            <person name="Zhou H."/>
            <person name="Lapidus A.L."/>
            <person name="Daligault H.E."/>
            <person name="Land M."/>
            <person name="Gilna P."/>
            <person name="Ivanova N."/>
            <person name="Kyrpides N."/>
            <person name="Culley D.E."/>
            <person name="McInerney M.J."/>
        </authorList>
    </citation>
    <scope>NUCLEOTIDE SEQUENCE [LARGE SCALE GENOMIC DNA]</scope>
    <source>
        <strain evidence="3">ATCC 27890 / DSM 864 / NBRC 100397 / JF-1</strain>
    </source>
</reference>
<dbReference type="CDD" id="cd00267">
    <property type="entry name" value="ABC_ATPase"/>
    <property type="match status" value="1"/>
</dbReference>
<dbReference type="Gene3D" id="3.40.50.300">
    <property type="entry name" value="P-loop containing nucleotide triphosphate hydrolases"/>
    <property type="match status" value="1"/>
</dbReference>
<gene>
    <name evidence="2" type="ordered locus">Mhun_1080</name>
</gene>
<dbReference type="PANTHER" id="PTHR32182:SF22">
    <property type="entry name" value="ATP-DEPENDENT ENDONUCLEASE, OLD FAMILY-RELATED"/>
    <property type="match status" value="1"/>
</dbReference>
<sequence>MKLKNICIKGFKSLEYVDLPLNHLTVCIGANGSGKSNLLSAFYFLHRIAEGRFSYAIAKAGGAHSLLYNGPDTTKKIEFTLTFEEFVYHAACEPSSDDNLVFIQEDIKRPQTFPGGVREVSHAKNPPGYRESILIRLNYDLLDGKKIKKFLSDTSVYHFHDTSDTSGARLIGPISDNFSLKPDASNLAAYLYLIMNQYPQHFELIQETVRLAAPFFHTFILRPTAENQEMIRLAWQEEGSDTIFQGHQMSDGLLRFTSLVTLLMQPVELRPSIIIIDEPELGLHPVAIDILAGLMKSASAHNQVLITTQSPLLLNQFTLDEIRIIERKHGYSTIRTPDQEALKEWLEDYSPAELWQSGLLGGDPSVILR</sequence>
<dbReference type="InterPro" id="IPR027417">
    <property type="entry name" value="P-loop_NTPase"/>
</dbReference>
<evidence type="ECO:0000259" key="1">
    <source>
        <dbReference type="Pfam" id="PF13304"/>
    </source>
</evidence>
<dbReference type="PIRSF" id="PIRSF029347">
    <property type="entry name" value="RecF"/>
    <property type="match status" value="1"/>
</dbReference>
<dbReference type="EMBL" id="CP000254">
    <property type="protein sequence ID" value="ABD40829.1"/>
    <property type="molecule type" value="Genomic_DNA"/>
</dbReference>
<dbReference type="eggNOG" id="arCOG03241">
    <property type="taxonomic scope" value="Archaea"/>
</dbReference>
<dbReference type="InParanoid" id="Q2FMP9"/>
<dbReference type="InterPro" id="IPR014555">
    <property type="entry name" value="RecF-like"/>
</dbReference>
<dbReference type="STRING" id="323259.Mhun_1080"/>
<dbReference type="GO" id="GO:0005524">
    <property type="term" value="F:ATP binding"/>
    <property type="evidence" value="ECO:0007669"/>
    <property type="project" value="InterPro"/>
</dbReference>
<dbReference type="HOGENOM" id="CLU_035814_1_1_2"/>
<dbReference type="OrthoDB" id="25344at2157"/>
<organism evidence="2 3">
    <name type="scientific">Methanospirillum hungatei JF-1 (strain ATCC 27890 / DSM 864 / NBRC 100397 / JF-1)</name>
    <dbReference type="NCBI Taxonomy" id="323259"/>
    <lineage>
        <taxon>Archaea</taxon>
        <taxon>Methanobacteriati</taxon>
        <taxon>Methanobacteriota</taxon>
        <taxon>Stenosarchaea group</taxon>
        <taxon>Methanomicrobia</taxon>
        <taxon>Methanomicrobiales</taxon>
        <taxon>Methanospirillaceae</taxon>
        <taxon>Methanospirillum</taxon>
    </lineage>
</organism>
<dbReference type="GO" id="GO:0016887">
    <property type="term" value="F:ATP hydrolysis activity"/>
    <property type="evidence" value="ECO:0007669"/>
    <property type="project" value="InterPro"/>
</dbReference>
<dbReference type="Proteomes" id="UP000001941">
    <property type="component" value="Chromosome"/>
</dbReference>
<dbReference type="AlphaFoldDB" id="Q2FMP9"/>
<feature type="domain" description="ATPase AAA-type core" evidence="1">
    <location>
        <begin position="24"/>
        <end position="315"/>
    </location>
</feature>
<name>Q2FMP9_METHJ</name>
<dbReference type="KEGG" id="mhu:Mhun_1080"/>
<keyword evidence="3" id="KW-1185">Reference proteome</keyword>
<dbReference type="Pfam" id="PF13304">
    <property type="entry name" value="AAA_21"/>
    <property type="match status" value="1"/>
</dbReference>
<dbReference type="GO" id="GO:0006302">
    <property type="term" value="P:double-strand break repair"/>
    <property type="evidence" value="ECO:0007669"/>
    <property type="project" value="TreeGrafter"/>
</dbReference>
<evidence type="ECO:0000313" key="3">
    <source>
        <dbReference type="Proteomes" id="UP000001941"/>
    </source>
</evidence>
<accession>Q2FMP9</accession>
<dbReference type="InterPro" id="IPR003959">
    <property type="entry name" value="ATPase_AAA_core"/>
</dbReference>